<evidence type="ECO:0000256" key="4">
    <source>
        <dbReference type="ARBA" id="ARBA00023125"/>
    </source>
</evidence>
<gene>
    <name evidence="10" type="ORF">JZO85_13360</name>
</gene>
<dbReference type="Proteomes" id="UP000664495">
    <property type="component" value="Unassembled WGS sequence"/>
</dbReference>
<keyword evidence="5" id="KW-0804">Transcription</keyword>
<dbReference type="CDD" id="cd00383">
    <property type="entry name" value="trans_reg_C"/>
    <property type="match status" value="1"/>
</dbReference>
<keyword evidence="1 6" id="KW-0597">Phosphoprotein</keyword>
<dbReference type="SMART" id="SM00448">
    <property type="entry name" value="REC"/>
    <property type="match status" value="1"/>
</dbReference>
<dbReference type="Pfam" id="PF00486">
    <property type="entry name" value="Trans_reg_C"/>
    <property type="match status" value="1"/>
</dbReference>
<dbReference type="InterPro" id="IPR001789">
    <property type="entry name" value="Sig_transdc_resp-reg_receiver"/>
</dbReference>
<keyword evidence="3" id="KW-0805">Transcription regulation</keyword>
<evidence type="ECO:0000256" key="1">
    <source>
        <dbReference type="ARBA" id="ARBA00022553"/>
    </source>
</evidence>
<evidence type="ECO:0000256" key="5">
    <source>
        <dbReference type="ARBA" id="ARBA00023163"/>
    </source>
</evidence>
<dbReference type="Gene3D" id="6.10.250.690">
    <property type="match status" value="1"/>
</dbReference>
<accession>A0ABS3HII1</accession>
<evidence type="ECO:0000259" key="9">
    <source>
        <dbReference type="PROSITE" id="PS51755"/>
    </source>
</evidence>
<feature type="domain" description="OmpR/PhoB-type" evidence="9">
    <location>
        <begin position="126"/>
        <end position="225"/>
    </location>
</feature>
<evidence type="ECO:0000256" key="6">
    <source>
        <dbReference type="PROSITE-ProRule" id="PRU00169"/>
    </source>
</evidence>
<keyword evidence="2" id="KW-0902">Two-component regulatory system</keyword>
<reference evidence="10 11" key="1">
    <citation type="submission" date="2021-03" db="EMBL/GenBank/DDBJ databases">
        <title>Enterococcal diversity collection.</title>
        <authorList>
            <person name="Gilmore M.S."/>
            <person name="Schwartzman J."/>
            <person name="Van Tyne D."/>
            <person name="Martin M."/>
            <person name="Earl A.M."/>
            <person name="Manson A.L."/>
            <person name="Straub T."/>
            <person name="Salamzade R."/>
            <person name="Saavedra J."/>
            <person name="Lebreton F."/>
            <person name="Prichula J."/>
            <person name="Schaufler K."/>
            <person name="Gaca A."/>
            <person name="Sgardioli B."/>
            <person name="Wagenaar J."/>
            <person name="Strong T."/>
        </authorList>
    </citation>
    <scope>NUCLEOTIDE SEQUENCE [LARGE SCALE GENOMIC DNA]</scope>
    <source>
        <strain evidence="10 11">MJM16</strain>
    </source>
</reference>
<keyword evidence="4 7" id="KW-0238">DNA-binding</keyword>
<dbReference type="CDD" id="cd17574">
    <property type="entry name" value="REC_OmpR"/>
    <property type="match status" value="1"/>
</dbReference>
<evidence type="ECO:0000256" key="7">
    <source>
        <dbReference type="PROSITE-ProRule" id="PRU01091"/>
    </source>
</evidence>
<comment type="caution">
    <text evidence="10">The sequence shown here is derived from an EMBL/GenBank/DDBJ whole genome shotgun (WGS) entry which is preliminary data.</text>
</comment>
<sequence length="228" mass="26003">MKVLIIDDDPAICSMLKKVMEKNSWECIVAYDGLAGIDYLEKESFDLVFLDLNLPYKSGDSVLVKLRTFSDVPVIIISAKELVTTKVDLLKIGADDYVTKPFDIDELTARAEAVLRRNTPIKKETFAELRHGQLTLNREERRAVLNQQELQLTSTEFEILALLMLHPNKVFSKQNIFESVWQDLYRDDGHTINVHVSSLRTKLAAIAPESEYIETVWGVGYRLGRLES</sequence>
<name>A0ABS3HII1_9ENTE</name>
<proteinExistence type="predicted"/>
<evidence type="ECO:0000313" key="11">
    <source>
        <dbReference type="Proteomes" id="UP000664495"/>
    </source>
</evidence>
<dbReference type="EMBL" id="JAFLVR010000030">
    <property type="protein sequence ID" value="MBO0453268.1"/>
    <property type="molecule type" value="Genomic_DNA"/>
</dbReference>
<dbReference type="Gene3D" id="1.10.10.10">
    <property type="entry name" value="Winged helix-like DNA-binding domain superfamily/Winged helix DNA-binding domain"/>
    <property type="match status" value="1"/>
</dbReference>
<evidence type="ECO:0000256" key="2">
    <source>
        <dbReference type="ARBA" id="ARBA00023012"/>
    </source>
</evidence>
<evidence type="ECO:0000259" key="8">
    <source>
        <dbReference type="PROSITE" id="PS50110"/>
    </source>
</evidence>
<feature type="domain" description="Response regulatory" evidence="8">
    <location>
        <begin position="2"/>
        <end position="115"/>
    </location>
</feature>
<organism evidence="10 11">
    <name type="scientific">Candidatus Enterococcus murrayae</name>
    <dbReference type="NCBI Taxonomy" id="2815321"/>
    <lineage>
        <taxon>Bacteria</taxon>
        <taxon>Bacillati</taxon>
        <taxon>Bacillota</taxon>
        <taxon>Bacilli</taxon>
        <taxon>Lactobacillales</taxon>
        <taxon>Enterococcaceae</taxon>
        <taxon>Enterococcus</taxon>
    </lineage>
</organism>
<dbReference type="InterPro" id="IPR011006">
    <property type="entry name" value="CheY-like_superfamily"/>
</dbReference>
<dbReference type="PANTHER" id="PTHR48111">
    <property type="entry name" value="REGULATOR OF RPOS"/>
    <property type="match status" value="1"/>
</dbReference>
<evidence type="ECO:0000256" key="3">
    <source>
        <dbReference type="ARBA" id="ARBA00023015"/>
    </source>
</evidence>
<keyword evidence="11" id="KW-1185">Reference proteome</keyword>
<dbReference type="PROSITE" id="PS50110">
    <property type="entry name" value="RESPONSE_REGULATORY"/>
    <property type="match status" value="1"/>
</dbReference>
<evidence type="ECO:0000313" key="10">
    <source>
        <dbReference type="EMBL" id="MBO0453268.1"/>
    </source>
</evidence>
<protein>
    <submittedName>
        <fullName evidence="10">Response regulator transcription factor</fullName>
    </submittedName>
</protein>
<dbReference type="InterPro" id="IPR001867">
    <property type="entry name" value="OmpR/PhoB-type_DNA-bd"/>
</dbReference>
<dbReference type="PROSITE" id="PS51755">
    <property type="entry name" value="OMPR_PHOB"/>
    <property type="match status" value="1"/>
</dbReference>
<dbReference type="SMART" id="SM00862">
    <property type="entry name" value="Trans_reg_C"/>
    <property type="match status" value="1"/>
</dbReference>
<dbReference type="RefSeq" id="WP_207109043.1">
    <property type="nucleotide sequence ID" value="NZ_JAFLVR010000030.1"/>
</dbReference>
<feature type="DNA-binding region" description="OmpR/PhoB-type" evidence="7">
    <location>
        <begin position="126"/>
        <end position="225"/>
    </location>
</feature>
<dbReference type="Pfam" id="PF00072">
    <property type="entry name" value="Response_reg"/>
    <property type="match status" value="1"/>
</dbReference>
<dbReference type="InterPro" id="IPR036388">
    <property type="entry name" value="WH-like_DNA-bd_sf"/>
</dbReference>
<dbReference type="SUPFAM" id="SSF52172">
    <property type="entry name" value="CheY-like"/>
    <property type="match status" value="1"/>
</dbReference>
<feature type="modified residue" description="4-aspartylphosphate" evidence="6">
    <location>
        <position position="51"/>
    </location>
</feature>
<dbReference type="PANTHER" id="PTHR48111:SF2">
    <property type="entry name" value="RESPONSE REGULATOR SAER"/>
    <property type="match status" value="1"/>
</dbReference>
<dbReference type="Gene3D" id="3.40.50.2300">
    <property type="match status" value="1"/>
</dbReference>
<dbReference type="InterPro" id="IPR039420">
    <property type="entry name" value="WalR-like"/>
</dbReference>